<evidence type="ECO:0000259" key="2">
    <source>
        <dbReference type="Pfam" id="PF13472"/>
    </source>
</evidence>
<dbReference type="InterPro" id="IPR036514">
    <property type="entry name" value="SGNH_hydro_sf"/>
</dbReference>
<dbReference type="PANTHER" id="PTHR37981:SF1">
    <property type="entry name" value="SGNH HYDROLASE-TYPE ESTERASE DOMAIN-CONTAINING PROTEIN"/>
    <property type="match status" value="1"/>
</dbReference>
<dbReference type="Proteomes" id="UP001596512">
    <property type="component" value="Unassembled WGS sequence"/>
</dbReference>
<feature type="compositionally biased region" description="Basic residues" evidence="1">
    <location>
        <begin position="25"/>
        <end position="41"/>
    </location>
</feature>
<comment type="caution">
    <text evidence="3">The sequence shown here is derived from an EMBL/GenBank/DDBJ whole genome shotgun (WGS) entry which is preliminary data.</text>
</comment>
<gene>
    <name evidence="3" type="ORF">ACFQV2_25405</name>
</gene>
<dbReference type="GO" id="GO:0016787">
    <property type="term" value="F:hydrolase activity"/>
    <property type="evidence" value="ECO:0007669"/>
    <property type="project" value="UniProtKB-KW"/>
</dbReference>
<feature type="compositionally biased region" description="Basic and acidic residues" evidence="1">
    <location>
        <begin position="1"/>
        <end position="15"/>
    </location>
</feature>
<feature type="domain" description="SGNH hydrolase-type esterase" evidence="2">
    <location>
        <begin position="48"/>
        <end position="263"/>
    </location>
</feature>
<feature type="region of interest" description="Disordered" evidence="1">
    <location>
        <begin position="1"/>
        <end position="41"/>
    </location>
</feature>
<protein>
    <submittedName>
        <fullName evidence="3">SGNH/GDSL hydrolase family protein</fullName>
        <ecNumber evidence="3">3.1.-.-</ecNumber>
    </submittedName>
</protein>
<dbReference type="EC" id="3.1.-.-" evidence="3"/>
<proteinExistence type="predicted"/>
<dbReference type="Pfam" id="PF13472">
    <property type="entry name" value="Lipase_GDSL_2"/>
    <property type="match status" value="1"/>
</dbReference>
<evidence type="ECO:0000313" key="3">
    <source>
        <dbReference type="EMBL" id="MFC7616311.1"/>
    </source>
</evidence>
<keyword evidence="3" id="KW-0378">Hydrolase</keyword>
<dbReference type="InterPro" id="IPR013830">
    <property type="entry name" value="SGNH_hydro"/>
</dbReference>
<dbReference type="SUPFAM" id="SSF52266">
    <property type="entry name" value="SGNH hydrolase"/>
    <property type="match status" value="1"/>
</dbReference>
<keyword evidence="4" id="KW-1185">Reference proteome</keyword>
<evidence type="ECO:0000256" key="1">
    <source>
        <dbReference type="SAM" id="MobiDB-lite"/>
    </source>
</evidence>
<evidence type="ECO:0000313" key="4">
    <source>
        <dbReference type="Proteomes" id="UP001596512"/>
    </source>
</evidence>
<dbReference type="CDD" id="cd01823">
    <property type="entry name" value="SEST_like"/>
    <property type="match status" value="1"/>
</dbReference>
<sequence length="276" mass="28812">MVRVTVEERVDERNARASCSDGGGHRRLGRGRGSGHHPRRGRGVHYVALGDSYSAGTGAGNYGSSGACTRSANAYPQLWANQHAPESFAFPACAWATTKDVLEKQVGTLSATTTLVTITIGGNDVDFAGVMATCSTGGDQACLDKIASSTAKAEAVLPGDLDRTYRAIAERAPSARVIVLGYPRIFASGPAFCTISLTKRTALNKAADRLNAIIADRAAAAGFAFSAVADEFAGHGVCSGAPWLHGLRWYPLVESYHPTKAGQSSGYYPALTSVTG</sequence>
<dbReference type="InterPro" id="IPR037460">
    <property type="entry name" value="SEST-like"/>
</dbReference>
<name>A0ABW2TU34_9PSEU</name>
<dbReference type="EMBL" id="JBHTEY010000004">
    <property type="protein sequence ID" value="MFC7616311.1"/>
    <property type="molecule type" value="Genomic_DNA"/>
</dbReference>
<reference evidence="4" key="1">
    <citation type="journal article" date="2019" name="Int. J. Syst. Evol. Microbiol.">
        <title>The Global Catalogue of Microorganisms (GCM) 10K type strain sequencing project: providing services to taxonomists for standard genome sequencing and annotation.</title>
        <authorList>
            <consortium name="The Broad Institute Genomics Platform"/>
            <consortium name="The Broad Institute Genome Sequencing Center for Infectious Disease"/>
            <person name="Wu L."/>
            <person name="Ma J."/>
        </authorList>
    </citation>
    <scope>NUCLEOTIDE SEQUENCE [LARGE SCALE GENOMIC DNA]</scope>
    <source>
        <strain evidence="4">JCM 17695</strain>
    </source>
</reference>
<dbReference type="Gene3D" id="3.40.50.1110">
    <property type="entry name" value="SGNH hydrolase"/>
    <property type="match status" value="1"/>
</dbReference>
<organism evidence="3 4">
    <name type="scientific">Actinokineospora soli</name>
    <dbReference type="NCBI Taxonomy" id="1048753"/>
    <lineage>
        <taxon>Bacteria</taxon>
        <taxon>Bacillati</taxon>
        <taxon>Actinomycetota</taxon>
        <taxon>Actinomycetes</taxon>
        <taxon>Pseudonocardiales</taxon>
        <taxon>Pseudonocardiaceae</taxon>
        <taxon>Actinokineospora</taxon>
    </lineage>
</organism>
<accession>A0ABW2TU34</accession>
<dbReference type="PANTHER" id="PTHR37981">
    <property type="entry name" value="LIPASE 2"/>
    <property type="match status" value="1"/>
</dbReference>